<sequence>MKSVIPDPRLPVAAELPRAPMGILASYRAARDNILSIIPEAALEVPILSGRTGPDRWHMVMDPPSIRRILLERVESYPKSEVTKSILRPALGDSLFVAEGDHWRWQRRAAAPAFAARNVDALTPVMTRAAEAAVARIGAAVGRRAINAVDEMVGATFDVIADVTLSDREGIDRQEVGAALDAYIDSAARVSLLDVLGLPGWVPRPGRQVAVAELSRLQGDMEAAIARRAVEGPRPIPDLMDLLLAATDPETGRRMTTSELRENLLTFIVAGHETTALTLAWALYLCAFDPEVQARAGAEAREVLGARAAGAEDVARLPFVRQVVEEALRLYPPGGFLSRTAQDRDRLAGAEIRRGDTVMIPVYGLHRHRRLWEEPDAFRPDRWAARAEIDRYQYLPFGDGPRICIGARFAMQEAVVILATLLARFRFRAVPGRGPRPVMILTLRPEGGVWLEVEAV</sequence>
<dbReference type="PROSITE" id="PS00086">
    <property type="entry name" value="CYTOCHROME_P450"/>
    <property type="match status" value="1"/>
</dbReference>
<dbReference type="InterPro" id="IPR017972">
    <property type="entry name" value="Cyt_P450_CS"/>
</dbReference>
<evidence type="ECO:0000313" key="9">
    <source>
        <dbReference type="EMBL" id="BDW86752.1"/>
    </source>
</evidence>
<dbReference type="RefSeq" id="WP_338272776.1">
    <property type="nucleotide sequence ID" value="NZ_AP027266.1"/>
</dbReference>
<evidence type="ECO:0000256" key="8">
    <source>
        <dbReference type="RuleBase" id="RU000461"/>
    </source>
</evidence>
<dbReference type="InterPro" id="IPR001128">
    <property type="entry name" value="Cyt_P450"/>
</dbReference>
<feature type="binding site" description="axial binding residue" evidence="7">
    <location>
        <position position="404"/>
    </location>
    <ligand>
        <name>heme</name>
        <dbReference type="ChEBI" id="CHEBI:30413"/>
    </ligand>
    <ligandPart>
        <name>Fe</name>
        <dbReference type="ChEBI" id="CHEBI:18248"/>
    </ligandPart>
</feature>
<evidence type="ECO:0000313" key="10">
    <source>
        <dbReference type="Proteomes" id="UP001337723"/>
    </source>
</evidence>
<dbReference type="PANTHER" id="PTHR24291">
    <property type="entry name" value="CYTOCHROME P450 FAMILY 4"/>
    <property type="match status" value="1"/>
</dbReference>
<dbReference type="GO" id="GO:0020037">
    <property type="term" value="F:heme binding"/>
    <property type="evidence" value="ECO:0007669"/>
    <property type="project" value="InterPro"/>
</dbReference>
<evidence type="ECO:0000256" key="4">
    <source>
        <dbReference type="ARBA" id="ARBA00023002"/>
    </source>
</evidence>
<keyword evidence="6 8" id="KW-0503">Monooxygenase</keyword>
<dbReference type="InterPro" id="IPR002401">
    <property type="entry name" value="Cyt_P450_E_grp-I"/>
</dbReference>
<dbReference type="PRINTS" id="PR00385">
    <property type="entry name" value="P450"/>
</dbReference>
<dbReference type="InterPro" id="IPR036396">
    <property type="entry name" value="Cyt_P450_sf"/>
</dbReference>
<dbReference type="InterPro" id="IPR050196">
    <property type="entry name" value="Cytochrome_P450_Monoox"/>
</dbReference>
<dbReference type="KEGG" id="rmai:MACH21_29290"/>
<organism evidence="9 10">
    <name type="scientific">Roseicyclus marinus</name>
    <dbReference type="NCBI Taxonomy" id="2161673"/>
    <lineage>
        <taxon>Bacteria</taxon>
        <taxon>Pseudomonadati</taxon>
        <taxon>Pseudomonadota</taxon>
        <taxon>Alphaproteobacteria</taxon>
        <taxon>Rhodobacterales</taxon>
        <taxon>Roseobacteraceae</taxon>
        <taxon>Roseicyclus</taxon>
    </lineage>
</organism>
<dbReference type="SUPFAM" id="SSF48264">
    <property type="entry name" value="Cytochrome P450"/>
    <property type="match status" value="1"/>
</dbReference>
<keyword evidence="4 8" id="KW-0560">Oxidoreductase</keyword>
<comment type="cofactor">
    <cofactor evidence="7">
        <name>heme</name>
        <dbReference type="ChEBI" id="CHEBI:30413"/>
    </cofactor>
</comment>
<dbReference type="PRINTS" id="PR00463">
    <property type="entry name" value="EP450I"/>
</dbReference>
<dbReference type="Gene3D" id="1.10.630.10">
    <property type="entry name" value="Cytochrome P450"/>
    <property type="match status" value="1"/>
</dbReference>
<evidence type="ECO:0000256" key="1">
    <source>
        <dbReference type="ARBA" id="ARBA00010617"/>
    </source>
</evidence>
<dbReference type="GO" id="GO:0004497">
    <property type="term" value="F:monooxygenase activity"/>
    <property type="evidence" value="ECO:0007669"/>
    <property type="project" value="UniProtKB-KW"/>
</dbReference>
<evidence type="ECO:0000256" key="2">
    <source>
        <dbReference type="ARBA" id="ARBA00022617"/>
    </source>
</evidence>
<dbReference type="EMBL" id="AP027266">
    <property type="protein sequence ID" value="BDW86752.1"/>
    <property type="molecule type" value="Genomic_DNA"/>
</dbReference>
<dbReference type="PANTHER" id="PTHR24291:SF50">
    <property type="entry name" value="BIFUNCTIONAL ALBAFLAVENONE MONOOXYGENASE_TERPENE SYNTHASE"/>
    <property type="match status" value="1"/>
</dbReference>
<protein>
    <submittedName>
        <fullName evidence="9">Cytochrome P450</fullName>
    </submittedName>
</protein>
<dbReference type="Proteomes" id="UP001337723">
    <property type="component" value="Chromosome"/>
</dbReference>
<dbReference type="AlphaFoldDB" id="A0AA48HAE4"/>
<name>A0AA48HAE4_9RHOB</name>
<gene>
    <name evidence="9" type="primary">cyc</name>
    <name evidence="9" type="ORF">MACH21_29290</name>
</gene>
<reference evidence="9 10" key="1">
    <citation type="submission" date="2023-01" db="EMBL/GenBank/DDBJ databases">
        <title>Complete genome sequence of Roseicyclus marinus strain Dej080120_10.</title>
        <authorList>
            <person name="Ueki S."/>
            <person name="Maruyama F."/>
        </authorList>
    </citation>
    <scope>NUCLEOTIDE SEQUENCE [LARGE SCALE GENOMIC DNA]</scope>
    <source>
        <strain evidence="9 10">Dej080120_10</strain>
    </source>
</reference>
<dbReference type="Pfam" id="PF00067">
    <property type="entry name" value="p450"/>
    <property type="match status" value="1"/>
</dbReference>
<accession>A0AA48HAE4</accession>
<proteinExistence type="inferred from homology"/>
<dbReference type="GO" id="GO:0016705">
    <property type="term" value="F:oxidoreductase activity, acting on paired donors, with incorporation or reduction of molecular oxygen"/>
    <property type="evidence" value="ECO:0007669"/>
    <property type="project" value="InterPro"/>
</dbReference>
<comment type="similarity">
    <text evidence="1 8">Belongs to the cytochrome P450 family.</text>
</comment>
<keyword evidence="5 7" id="KW-0408">Iron</keyword>
<keyword evidence="10" id="KW-1185">Reference proteome</keyword>
<dbReference type="GO" id="GO:0005506">
    <property type="term" value="F:iron ion binding"/>
    <property type="evidence" value="ECO:0007669"/>
    <property type="project" value="InterPro"/>
</dbReference>
<keyword evidence="3 7" id="KW-0479">Metal-binding</keyword>
<evidence type="ECO:0000256" key="6">
    <source>
        <dbReference type="ARBA" id="ARBA00023033"/>
    </source>
</evidence>
<evidence type="ECO:0000256" key="7">
    <source>
        <dbReference type="PIRSR" id="PIRSR602401-1"/>
    </source>
</evidence>
<evidence type="ECO:0000256" key="5">
    <source>
        <dbReference type="ARBA" id="ARBA00023004"/>
    </source>
</evidence>
<evidence type="ECO:0000256" key="3">
    <source>
        <dbReference type="ARBA" id="ARBA00022723"/>
    </source>
</evidence>
<keyword evidence="2 7" id="KW-0349">Heme</keyword>